<reference evidence="9 10" key="1">
    <citation type="submission" date="2019-03" db="EMBL/GenBank/DDBJ databases">
        <title>Rhodosporidium diobovatum UCD-FST 08-225 genome sequencing, assembly, and annotation.</title>
        <authorList>
            <person name="Fakankun I.U."/>
            <person name="Fristensky B."/>
            <person name="Levin D.B."/>
        </authorList>
    </citation>
    <scope>NUCLEOTIDE SEQUENCE [LARGE SCALE GENOMIC DNA]</scope>
    <source>
        <strain evidence="9 10">UCD-FST 08-225</strain>
    </source>
</reference>
<dbReference type="CDD" id="cd12285">
    <property type="entry name" value="RRM3_RBM39_like"/>
    <property type="match status" value="1"/>
</dbReference>
<feature type="region of interest" description="Disordered" evidence="7">
    <location>
        <begin position="243"/>
        <end position="288"/>
    </location>
</feature>
<evidence type="ECO:0000256" key="1">
    <source>
        <dbReference type="ARBA" id="ARBA00007747"/>
    </source>
</evidence>
<evidence type="ECO:0000256" key="7">
    <source>
        <dbReference type="SAM" id="MobiDB-lite"/>
    </source>
</evidence>
<dbReference type="GO" id="GO:0005686">
    <property type="term" value="C:U2 snRNP"/>
    <property type="evidence" value="ECO:0007669"/>
    <property type="project" value="TreeGrafter"/>
</dbReference>
<evidence type="ECO:0000256" key="2">
    <source>
        <dbReference type="ARBA" id="ARBA00022664"/>
    </source>
</evidence>
<evidence type="ECO:0000256" key="3">
    <source>
        <dbReference type="ARBA" id="ARBA00022737"/>
    </source>
</evidence>
<accession>A0A5C5FUN9</accession>
<evidence type="ECO:0000256" key="5">
    <source>
        <dbReference type="ARBA" id="ARBA00023187"/>
    </source>
</evidence>
<dbReference type="InterPro" id="IPR000504">
    <property type="entry name" value="RRM_dom"/>
</dbReference>
<feature type="region of interest" description="Disordered" evidence="7">
    <location>
        <begin position="405"/>
        <end position="436"/>
    </location>
</feature>
<evidence type="ECO:0000313" key="10">
    <source>
        <dbReference type="Proteomes" id="UP000311382"/>
    </source>
</evidence>
<evidence type="ECO:0000256" key="6">
    <source>
        <dbReference type="PROSITE-ProRule" id="PRU00176"/>
    </source>
</evidence>
<name>A0A5C5FUN9_9BASI</name>
<keyword evidence="2" id="KW-0507">mRNA processing</keyword>
<dbReference type="CDD" id="cd12281">
    <property type="entry name" value="RRM1_TatSF1_like"/>
    <property type="match status" value="1"/>
</dbReference>
<dbReference type="Pfam" id="PF00076">
    <property type="entry name" value="RRM_1"/>
    <property type="match status" value="2"/>
</dbReference>
<dbReference type="InterPro" id="IPR034392">
    <property type="entry name" value="TatSF1-like_RRM1"/>
</dbReference>
<feature type="domain" description="RRM" evidence="8">
    <location>
        <begin position="158"/>
        <end position="246"/>
    </location>
</feature>
<feature type="compositionally biased region" description="Basic and acidic residues" evidence="7">
    <location>
        <begin position="244"/>
        <end position="261"/>
    </location>
</feature>
<gene>
    <name evidence="9" type="ORF">DMC30DRAFT_254432</name>
</gene>
<protein>
    <recommendedName>
        <fullName evidence="8">RRM domain-containing protein</fullName>
    </recommendedName>
</protein>
<dbReference type="FunFam" id="3.30.70.330:FF:000105">
    <property type="entry name" value="HIV Tat-specific factor 1 homolog"/>
    <property type="match status" value="1"/>
</dbReference>
<proteinExistence type="inferred from homology"/>
<dbReference type="AlphaFoldDB" id="A0A5C5FUN9"/>
<dbReference type="GO" id="GO:0003723">
    <property type="term" value="F:RNA binding"/>
    <property type="evidence" value="ECO:0007669"/>
    <property type="project" value="UniProtKB-UniRule"/>
</dbReference>
<dbReference type="InterPro" id="IPR012677">
    <property type="entry name" value="Nucleotide-bd_a/b_plait_sf"/>
</dbReference>
<organism evidence="9 10">
    <name type="scientific">Rhodotorula diobovata</name>
    <dbReference type="NCBI Taxonomy" id="5288"/>
    <lineage>
        <taxon>Eukaryota</taxon>
        <taxon>Fungi</taxon>
        <taxon>Dikarya</taxon>
        <taxon>Basidiomycota</taxon>
        <taxon>Pucciniomycotina</taxon>
        <taxon>Microbotryomycetes</taxon>
        <taxon>Sporidiobolales</taxon>
        <taxon>Sporidiobolaceae</taxon>
        <taxon>Rhodotorula</taxon>
    </lineage>
</organism>
<feature type="region of interest" description="Disordered" evidence="7">
    <location>
        <begin position="126"/>
        <end position="155"/>
    </location>
</feature>
<dbReference type="OrthoDB" id="10258585at2759"/>
<evidence type="ECO:0000313" key="9">
    <source>
        <dbReference type="EMBL" id="TNY20375.1"/>
    </source>
</evidence>
<dbReference type="EMBL" id="SOZI01000068">
    <property type="protein sequence ID" value="TNY20375.1"/>
    <property type="molecule type" value="Genomic_DNA"/>
</dbReference>
<evidence type="ECO:0000259" key="8">
    <source>
        <dbReference type="PROSITE" id="PS50102"/>
    </source>
</evidence>
<dbReference type="SUPFAM" id="SSF54928">
    <property type="entry name" value="RNA-binding domain, RBD"/>
    <property type="match status" value="2"/>
</dbReference>
<comment type="similarity">
    <text evidence="1">Belongs to the HTATSF1 family.</text>
</comment>
<keyword evidence="5" id="KW-0508">mRNA splicing</keyword>
<sequence>MSAPAPSSSSTVGAPQASTAVNGLPQPEPYFDRTEGKWMCEDADGNELEWDQARNAWVPAVRLALLLLDWPVVRVQLDERGELTPSPPNRSPVICRRLSPRSQLTDEVVKQQQAAYSIAGVDEEAPVAAKEDKKGKKRKAAADGGDGKNNHKKARGNTAVFVSSLPQSTTASQLVETFSKAGLILEDVNGEPKVKLYKDADGRFKGEALIVYLQEASVELACRLFDETELVLGSGEGTISVKEAQWDNSKKSGGDKGKEAAGQEGGAGQAEGPSRGKPDQQKARQGKKAAALRQKLGDWSDDEDPAAAAARARKYRGVVVLEGMFTLQELEEDATLLLDLKEDVREECETIGEVTNVTLYDKEDKGVMTVRFKDELAAQACIAKMNGRFFGGRTVAAFPMDGSRRYKKSGQGVDLRGAGLGGDDDEDDEAAAKKEEERLEKYAEWLEKGGDAVEAAA</sequence>
<dbReference type="SMART" id="SM00360">
    <property type="entry name" value="RRM"/>
    <property type="match status" value="2"/>
</dbReference>
<dbReference type="GO" id="GO:0000398">
    <property type="term" value="P:mRNA splicing, via spliceosome"/>
    <property type="evidence" value="ECO:0007669"/>
    <property type="project" value="InterPro"/>
</dbReference>
<feature type="region of interest" description="Disordered" evidence="7">
    <location>
        <begin position="1"/>
        <end position="27"/>
    </location>
</feature>
<dbReference type="PANTHER" id="PTHR15608:SF0">
    <property type="entry name" value="HIV TAT-SPECIFIC FACTOR 1"/>
    <property type="match status" value="1"/>
</dbReference>
<comment type="caution">
    <text evidence="9">The sequence shown here is derived from an EMBL/GenBank/DDBJ whole genome shotgun (WGS) entry which is preliminary data.</text>
</comment>
<keyword evidence="4 6" id="KW-0694">RNA-binding</keyword>
<dbReference type="Gene3D" id="3.30.70.330">
    <property type="match status" value="2"/>
</dbReference>
<dbReference type="Proteomes" id="UP000311382">
    <property type="component" value="Unassembled WGS sequence"/>
</dbReference>
<keyword evidence="10" id="KW-1185">Reference proteome</keyword>
<feature type="compositionally biased region" description="Polar residues" evidence="7">
    <location>
        <begin position="1"/>
        <end position="21"/>
    </location>
</feature>
<dbReference type="GO" id="GO:0005684">
    <property type="term" value="C:U2-type spliceosomal complex"/>
    <property type="evidence" value="ECO:0007669"/>
    <property type="project" value="TreeGrafter"/>
</dbReference>
<dbReference type="InterPro" id="IPR035979">
    <property type="entry name" value="RBD_domain_sf"/>
</dbReference>
<keyword evidence="3" id="KW-0677">Repeat</keyword>
<dbReference type="STRING" id="5288.A0A5C5FUN9"/>
<dbReference type="PANTHER" id="PTHR15608">
    <property type="entry name" value="SPLICING FACTOR U2AF-ASSOCIATED PROTEIN 2"/>
    <property type="match status" value="1"/>
</dbReference>
<dbReference type="InterPro" id="IPR034393">
    <property type="entry name" value="TatSF1-like"/>
</dbReference>
<evidence type="ECO:0000256" key="4">
    <source>
        <dbReference type="ARBA" id="ARBA00022884"/>
    </source>
</evidence>
<dbReference type="PROSITE" id="PS50102">
    <property type="entry name" value="RRM"/>
    <property type="match status" value="1"/>
</dbReference>